<name>A0A1F6E241_9BACT</name>
<feature type="transmembrane region" description="Helical" evidence="1">
    <location>
        <begin position="221"/>
        <end position="243"/>
    </location>
</feature>
<feature type="transmembrane region" description="Helical" evidence="1">
    <location>
        <begin position="349"/>
        <end position="369"/>
    </location>
</feature>
<dbReference type="AlphaFoldDB" id="A0A1F6E241"/>
<dbReference type="STRING" id="1798499.A3C95_00350"/>
<keyword evidence="1" id="KW-1133">Transmembrane helix</keyword>
<feature type="transmembrane region" description="Helical" evidence="1">
    <location>
        <begin position="127"/>
        <end position="145"/>
    </location>
</feature>
<organism evidence="2 3">
    <name type="scientific">Candidatus Kaiserbacteria bacterium RIFCSPHIGHO2_02_FULL_56_30</name>
    <dbReference type="NCBI Taxonomy" id="1798499"/>
    <lineage>
        <taxon>Bacteria</taxon>
        <taxon>Candidatus Kaiseribacteriota</taxon>
    </lineage>
</organism>
<feature type="transmembrane region" description="Helical" evidence="1">
    <location>
        <begin position="319"/>
        <end position="337"/>
    </location>
</feature>
<evidence type="ECO:0000313" key="2">
    <source>
        <dbReference type="EMBL" id="OGG67759.1"/>
    </source>
</evidence>
<feature type="transmembrane region" description="Helical" evidence="1">
    <location>
        <begin position="263"/>
        <end position="281"/>
    </location>
</feature>
<keyword evidence="1" id="KW-0472">Membrane</keyword>
<feature type="transmembrane region" description="Helical" evidence="1">
    <location>
        <begin position="99"/>
        <end position="120"/>
    </location>
</feature>
<dbReference type="Proteomes" id="UP000177107">
    <property type="component" value="Unassembled WGS sequence"/>
</dbReference>
<feature type="transmembrane region" description="Helical" evidence="1">
    <location>
        <begin position="293"/>
        <end position="313"/>
    </location>
</feature>
<reference evidence="2 3" key="1">
    <citation type="journal article" date="2016" name="Nat. Commun.">
        <title>Thousands of microbial genomes shed light on interconnected biogeochemical processes in an aquifer system.</title>
        <authorList>
            <person name="Anantharaman K."/>
            <person name="Brown C.T."/>
            <person name="Hug L.A."/>
            <person name="Sharon I."/>
            <person name="Castelle C.J."/>
            <person name="Probst A.J."/>
            <person name="Thomas B.C."/>
            <person name="Singh A."/>
            <person name="Wilkins M.J."/>
            <person name="Karaoz U."/>
            <person name="Brodie E.L."/>
            <person name="Williams K.H."/>
            <person name="Hubbard S.S."/>
            <person name="Banfield J.F."/>
        </authorList>
    </citation>
    <scope>NUCLEOTIDE SEQUENCE [LARGE SCALE GENOMIC DNA]</scope>
</reference>
<proteinExistence type="predicted"/>
<gene>
    <name evidence="2" type="ORF">A3C95_00350</name>
</gene>
<comment type="caution">
    <text evidence="2">The sequence shown here is derived from an EMBL/GenBank/DDBJ whole genome shotgun (WGS) entry which is preliminary data.</text>
</comment>
<sequence length="532" mass="58953">MMLRPHASALVAALLFALLVAGPFILSGFATNFADPYPELTNDQSFYLARIQDIRDGYPVTGNAYLAEHKNALPMQFLTGEYLEALILDLLSLPTSASLILFTLFFTPIIFLLTYAIFLVLKAPRHWGLLATLLLTFGIYFFDFARPISPQFNFIFWLVAVLAFFTLYERTDLRSLILQAGTIGILFYLYPYYWTHLLATLGVLVLVELVRSRAAALRTVLIVLLALAFGSGYLVLLAAARALPEYYESLFRLGFIETHTPSGLSLVLIALAALVAALYIAQRSRGTRLLPPVTLLIGGIVALNQHLVTGLNMEFASHYGMQIIFASAFLIAAAVSAREWWPLLEKRAVKGVAAVIVLFLTLFSVSAPYQELSSHLPPFASYELVAWLTAHAEPGVVVYAPEALSLIIPAYTSADVFYARNANAGFITNNEVVDRFIIQNYGATIDDAFIEKHQREVFGHHYLNTYGHALQKARVLSLLGVDASLPPRIPRDALERVKARAAELQSKPFAEIVAPYRLDYIVDESGTIHAYP</sequence>
<evidence type="ECO:0000256" key="1">
    <source>
        <dbReference type="SAM" id="Phobius"/>
    </source>
</evidence>
<accession>A0A1F6E241</accession>
<protein>
    <recommendedName>
        <fullName evidence="4">Glycosyltransferase RgtA/B/C/D-like domain-containing protein</fullName>
    </recommendedName>
</protein>
<evidence type="ECO:0008006" key="4">
    <source>
        <dbReference type="Google" id="ProtNLM"/>
    </source>
</evidence>
<dbReference type="EMBL" id="MFLM01000024">
    <property type="protein sequence ID" value="OGG67759.1"/>
    <property type="molecule type" value="Genomic_DNA"/>
</dbReference>
<keyword evidence="1" id="KW-0812">Transmembrane</keyword>
<evidence type="ECO:0000313" key="3">
    <source>
        <dbReference type="Proteomes" id="UP000177107"/>
    </source>
</evidence>